<feature type="transmembrane region" description="Helical" evidence="1">
    <location>
        <begin position="37"/>
        <end position="60"/>
    </location>
</feature>
<keyword evidence="1" id="KW-1133">Transmembrane helix</keyword>
<keyword evidence="1" id="KW-0812">Transmembrane</keyword>
<proteinExistence type="predicted"/>
<keyword evidence="1" id="KW-0472">Membrane</keyword>
<gene>
    <name evidence="2" type="ORF">SAMN06296020_105237</name>
</gene>
<dbReference type="RefSeq" id="WP_283409152.1">
    <property type="nucleotide sequence ID" value="NZ_FXUF01000005.1"/>
</dbReference>
<sequence>MYTMTSFVGAVAGMIPLIGLIWLNFHWNHRYGSSPWLGWFHIGSAGLVMALMMYLMIIAMLELPMRVMHQHIQQVSLAVAVVAYGGAGRLFWRNRRADKQETEAAPSLKEVFQALEDQAYIYDSQFQLVAVTRGEMASLAANTVAQLKDYLKQFASEMSDAQQETLEAFFRHHHRHESPAHFKLMVPSLKSYVILSKVFDEEEDWVGTVMLMHQAEDEIQLIHLIQTQNHQRQELNSRLAASLKKLEQFGYEEEKDRLLREINQNIVEGINQYIQEIQEIQEIQGQHQMTMKDKQNQTAAVSQGVGQLYKELRQVVRKMMTREKVARND</sequence>
<keyword evidence="3" id="KW-1185">Reference proteome</keyword>
<organism evidence="2 3">
    <name type="scientific">Anoxynatronum buryatiense</name>
    <dbReference type="NCBI Taxonomy" id="489973"/>
    <lineage>
        <taxon>Bacteria</taxon>
        <taxon>Bacillati</taxon>
        <taxon>Bacillota</taxon>
        <taxon>Clostridia</taxon>
        <taxon>Eubacteriales</taxon>
        <taxon>Clostridiaceae</taxon>
        <taxon>Anoxynatronum</taxon>
    </lineage>
</organism>
<feature type="transmembrane region" description="Helical" evidence="1">
    <location>
        <begin position="6"/>
        <end position="25"/>
    </location>
</feature>
<evidence type="ECO:0000256" key="1">
    <source>
        <dbReference type="SAM" id="Phobius"/>
    </source>
</evidence>
<feature type="transmembrane region" description="Helical" evidence="1">
    <location>
        <begin position="72"/>
        <end position="92"/>
    </location>
</feature>
<dbReference type="AlphaFoldDB" id="A0AA46AIX2"/>
<evidence type="ECO:0000313" key="2">
    <source>
        <dbReference type="EMBL" id="SMP55321.1"/>
    </source>
</evidence>
<dbReference type="Proteomes" id="UP001158066">
    <property type="component" value="Unassembled WGS sequence"/>
</dbReference>
<dbReference type="EMBL" id="FXUF01000005">
    <property type="protein sequence ID" value="SMP55321.1"/>
    <property type="molecule type" value="Genomic_DNA"/>
</dbReference>
<name>A0AA46AIX2_9CLOT</name>
<accession>A0AA46AIX2</accession>
<protein>
    <submittedName>
        <fullName evidence="2">Uncharacterized protein</fullName>
    </submittedName>
</protein>
<evidence type="ECO:0000313" key="3">
    <source>
        <dbReference type="Proteomes" id="UP001158066"/>
    </source>
</evidence>
<reference evidence="2" key="1">
    <citation type="submission" date="2017-05" db="EMBL/GenBank/DDBJ databases">
        <authorList>
            <person name="Varghese N."/>
            <person name="Submissions S."/>
        </authorList>
    </citation>
    <scope>NUCLEOTIDE SEQUENCE</scope>
    <source>
        <strain evidence="2">Su22</strain>
    </source>
</reference>
<comment type="caution">
    <text evidence="2">The sequence shown here is derived from an EMBL/GenBank/DDBJ whole genome shotgun (WGS) entry which is preliminary data.</text>
</comment>